<proteinExistence type="predicted"/>
<comment type="caution">
    <text evidence="1">The sequence shown here is derived from an EMBL/GenBank/DDBJ whole genome shotgun (WGS) entry which is preliminary data.</text>
</comment>
<protein>
    <submittedName>
        <fullName evidence="1">Uncharacterized protein</fullName>
    </submittedName>
</protein>
<dbReference type="EMBL" id="CM056810">
    <property type="protein sequence ID" value="KAJ8645716.1"/>
    <property type="molecule type" value="Genomic_DNA"/>
</dbReference>
<gene>
    <name evidence="1" type="ORF">MRB53_007464</name>
</gene>
<reference evidence="1 2" key="1">
    <citation type="journal article" date="2022" name="Hortic Res">
        <title>A haplotype resolved chromosomal level avocado genome allows analysis of novel avocado genes.</title>
        <authorList>
            <person name="Nath O."/>
            <person name="Fletcher S.J."/>
            <person name="Hayward A."/>
            <person name="Shaw L.M."/>
            <person name="Masouleh A.K."/>
            <person name="Furtado A."/>
            <person name="Henry R.J."/>
            <person name="Mitter N."/>
        </authorList>
    </citation>
    <scope>NUCLEOTIDE SEQUENCE [LARGE SCALE GENOMIC DNA]</scope>
    <source>
        <strain evidence="2">cv. Hass</strain>
    </source>
</reference>
<dbReference type="Proteomes" id="UP001234297">
    <property type="component" value="Chromosome 2"/>
</dbReference>
<accession>A0ACC2MIX9</accession>
<evidence type="ECO:0000313" key="1">
    <source>
        <dbReference type="EMBL" id="KAJ8645716.1"/>
    </source>
</evidence>
<name>A0ACC2MIX9_PERAE</name>
<evidence type="ECO:0000313" key="2">
    <source>
        <dbReference type="Proteomes" id="UP001234297"/>
    </source>
</evidence>
<sequence>MWPSATDRDGHQPRGWDVVQWGGPRDTYWMAGGPRVLPRNCQAGVGAASGFKVCGGGIYPLLLDLEPILIWVSFHSLCLSSCSLSYENFHHLHSN</sequence>
<organism evidence="1 2">
    <name type="scientific">Persea americana</name>
    <name type="common">Avocado</name>
    <dbReference type="NCBI Taxonomy" id="3435"/>
    <lineage>
        <taxon>Eukaryota</taxon>
        <taxon>Viridiplantae</taxon>
        <taxon>Streptophyta</taxon>
        <taxon>Embryophyta</taxon>
        <taxon>Tracheophyta</taxon>
        <taxon>Spermatophyta</taxon>
        <taxon>Magnoliopsida</taxon>
        <taxon>Magnoliidae</taxon>
        <taxon>Laurales</taxon>
        <taxon>Lauraceae</taxon>
        <taxon>Persea</taxon>
    </lineage>
</organism>
<keyword evidence="2" id="KW-1185">Reference proteome</keyword>